<dbReference type="GO" id="GO:0046872">
    <property type="term" value="F:metal ion binding"/>
    <property type="evidence" value="ECO:0007669"/>
    <property type="project" value="InterPro"/>
</dbReference>
<evidence type="ECO:0000313" key="3">
    <source>
        <dbReference type="EMBL" id="SHN54436.1"/>
    </source>
</evidence>
<dbReference type="Proteomes" id="UP000186469">
    <property type="component" value="Unassembled WGS sequence"/>
</dbReference>
<gene>
    <name evidence="3" type="ORF">SAMN02745728_00537</name>
</gene>
<dbReference type="AlphaFoldDB" id="A0A1M7S7J2"/>
<comment type="similarity">
    <text evidence="1">In the N-terminal section; belongs to the zinc metallo-hydrolase group 3 family.</text>
</comment>
<dbReference type="STRING" id="1121455.SAMN02745728_00537"/>
<dbReference type="PIRSF" id="PIRSF005243">
    <property type="entry name" value="ROO"/>
    <property type="match status" value="1"/>
</dbReference>
<dbReference type="OrthoDB" id="9800607at2"/>
<dbReference type="InterPro" id="IPR029039">
    <property type="entry name" value="Flavoprotein-like_sf"/>
</dbReference>
<dbReference type="InterPro" id="IPR001279">
    <property type="entry name" value="Metallo-B-lactamas"/>
</dbReference>
<dbReference type="GO" id="GO:0016491">
    <property type="term" value="F:oxidoreductase activity"/>
    <property type="evidence" value="ECO:0007669"/>
    <property type="project" value="InterPro"/>
</dbReference>
<dbReference type="InterPro" id="IPR045761">
    <property type="entry name" value="ODP_dom"/>
</dbReference>
<protein>
    <submittedName>
        <fullName evidence="3">Flavorubredoxin</fullName>
    </submittedName>
</protein>
<keyword evidence="4" id="KW-1185">Reference proteome</keyword>
<dbReference type="InterPro" id="IPR008254">
    <property type="entry name" value="Flavodoxin/NO_synth"/>
</dbReference>
<dbReference type="GO" id="GO:0010181">
    <property type="term" value="F:FMN binding"/>
    <property type="evidence" value="ECO:0007669"/>
    <property type="project" value="InterPro"/>
</dbReference>
<sequence length="402" mass="45379">MQPLEIKKDIFWVGAVDYNSRDFHGYSLSPQGSTYNAYLVKDEKNVLFDTVKAESADTMLCRLQKVIDLEKIDYIVVNHVELDHSGSLPKLVELCKPEKIFCSVMGKKSMEGHFNIEGWPIQVVKTGDVVNIGKRNIHFVETRMLHWPDSMFSYLAEDKLVICNDAFGQNIASSERFADEISRSALDFAVKEYYYNIVLPFSPQVLKTLELVKELKLDIDMLAPDHGLIFRGKEEVQYILDRYKTLAEQKPQKRALVVYDTMWKSTKKLAYSIASGFEDAGVPVQIMDLKQNHHSAVMTALADCGALVVGSPTHNNTILPTVTGFLSYMKGLRPQNRIGGAFGSFGWSGESVKIISEWLESAHFELPVEPVKCQFVPKHETYKLSHAMGKTLGEALIKKCQN</sequence>
<dbReference type="PANTHER" id="PTHR43717">
    <property type="entry name" value="ANAEROBIC NITRIC OXIDE REDUCTASE FLAVORUBREDOXIN"/>
    <property type="match status" value="1"/>
</dbReference>
<dbReference type="EMBL" id="FRDI01000003">
    <property type="protein sequence ID" value="SHN54436.1"/>
    <property type="molecule type" value="Genomic_DNA"/>
</dbReference>
<dbReference type="SUPFAM" id="SSF56281">
    <property type="entry name" value="Metallo-hydrolase/oxidoreductase"/>
    <property type="match status" value="1"/>
</dbReference>
<evidence type="ECO:0000259" key="2">
    <source>
        <dbReference type="PROSITE" id="PS50902"/>
    </source>
</evidence>
<organism evidence="3 4">
    <name type="scientific">Desulfovibrio litoralis DSM 11393</name>
    <dbReference type="NCBI Taxonomy" id="1121455"/>
    <lineage>
        <taxon>Bacteria</taxon>
        <taxon>Pseudomonadati</taxon>
        <taxon>Thermodesulfobacteriota</taxon>
        <taxon>Desulfovibrionia</taxon>
        <taxon>Desulfovibrionales</taxon>
        <taxon>Desulfovibrionaceae</taxon>
        <taxon>Desulfovibrio</taxon>
    </lineage>
</organism>
<dbReference type="SMART" id="SM00849">
    <property type="entry name" value="Lactamase_B"/>
    <property type="match status" value="1"/>
</dbReference>
<dbReference type="Gene3D" id="3.60.15.10">
    <property type="entry name" value="Ribonuclease Z/Hydroxyacylglutathione hydrolase-like"/>
    <property type="match status" value="1"/>
</dbReference>
<dbReference type="InterPro" id="IPR016440">
    <property type="entry name" value="Rubredoxin-O_OxRdtase"/>
</dbReference>
<reference evidence="3 4" key="1">
    <citation type="submission" date="2016-12" db="EMBL/GenBank/DDBJ databases">
        <authorList>
            <person name="Song W.-J."/>
            <person name="Kurnit D.M."/>
        </authorList>
    </citation>
    <scope>NUCLEOTIDE SEQUENCE [LARGE SCALE GENOMIC DNA]</scope>
    <source>
        <strain evidence="3 4">DSM 11393</strain>
    </source>
</reference>
<dbReference type="Pfam" id="PF00258">
    <property type="entry name" value="Flavodoxin_1"/>
    <property type="match status" value="1"/>
</dbReference>
<dbReference type="RefSeq" id="WP_072696243.1">
    <property type="nucleotide sequence ID" value="NZ_FRDI01000003.1"/>
</dbReference>
<dbReference type="Gene3D" id="3.40.50.360">
    <property type="match status" value="1"/>
</dbReference>
<name>A0A1M7S7J2_9BACT</name>
<dbReference type="SUPFAM" id="SSF52218">
    <property type="entry name" value="Flavoproteins"/>
    <property type="match status" value="1"/>
</dbReference>
<dbReference type="PROSITE" id="PS50902">
    <property type="entry name" value="FLAVODOXIN_LIKE"/>
    <property type="match status" value="1"/>
</dbReference>
<dbReference type="Pfam" id="PF19583">
    <property type="entry name" value="ODP"/>
    <property type="match status" value="1"/>
</dbReference>
<dbReference type="InterPro" id="IPR036866">
    <property type="entry name" value="RibonucZ/Hydroxyglut_hydro"/>
</dbReference>
<evidence type="ECO:0000256" key="1">
    <source>
        <dbReference type="ARBA" id="ARBA00007121"/>
    </source>
</evidence>
<proteinExistence type="inferred from homology"/>
<dbReference type="PANTHER" id="PTHR43717:SF1">
    <property type="entry name" value="ANAEROBIC NITRIC OXIDE REDUCTASE FLAVORUBREDOXIN"/>
    <property type="match status" value="1"/>
</dbReference>
<accession>A0A1M7S7J2</accession>
<dbReference type="GO" id="GO:0009055">
    <property type="term" value="F:electron transfer activity"/>
    <property type="evidence" value="ECO:0007669"/>
    <property type="project" value="InterPro"/>
</dbReference>
<dbReference type="CDD" id="cd07709">
    <property type="entry name" value="flavodiiron_proteins_MBL-fold"/>
    <property type="match status" value="1"/>
</dbReference>
<feature type="domain" description="Flavodoxin-like" evidence="2">
    <location>
        <begin position="255"/>
        <end position="402"/>
    </location>
</feature>
<evidence type="ECO:0000313" key="4">
    <source>
        <dbReference type="Proteomes" id="UP000186469"/>
    </source>
</evidence>